<keyword evidence="8 11" id="KW-0720">Serine protease</keyword>
<evidence type="ECO:0000256" key="5">
    <source>
        <dbReference type="ARBA" id="ARBA00022670"/>
    </source>
</evidence>
<feature type="transmembrane region" description="Helical" evidence="11">
    <location>
        <begin position="251"/>
        <end position="268"/>
    </location>
</feature>
<keyword evidence="10 11" id="KW-0472">Membrane</keyword>
<dbReference type="AlphaFoldDB" id="A0AA39HKN2"/>
<organism evidence="13 14">
    <name type="scientific">Steinernema hermaphroditum</name>
    <dbReference type="NCBI Taxonomy" id="289476"/>
    <lineage>
        <taxon>Eukaryota</taxon>
        <taxon>Metazoa</taxon>
        <taxon>Ecdysozoa</taxon>
        <taxon>Nematoda</taxon>
        <taxon>Chromadorea</taxon>
        <taxon>Rhabditida</taxon>
        <taxon>Tylenchina</taxon>
        <taxon>Panagrolaimomorpha</taxon>
        <taxon>Strongyloidoidea</taxon>
        <taxon>Steinernematidae</taxon>
        <taxon>Steinernema</taxon>
    </lineage>
</organism>
<keyword evidence="5 11" id="KW-0645">Protease</keyword>
<comment type="caution">
    <text evidence="13">The sequence shown here is derived from an EMBL/GenBank/DDBJ whole genome shotgun (WGS) entry which is preliminary data.</text>
</comment>
<keyword evidence="14" id="KW-1185">Reference proteome</keyword>
<accession>A0AA39HKN2</accession>
<feature type="transmembrane region" description="Helical" evidence="11">
    <location>
        <begin position="126"/>
        <end position="150"/>
    </location>
</feature>
<dbReference type="Gene3D" id="1.20.1540.10">
    <property type="entry name" value="Rhomboid-like"/>
    <property type="match status" value="1"/>
</dbReference>
<dbReference type="Pfam" id="PF01694">
    <property type="entry name" value="Rhomboid"/>
    <property type="match status" value="1"/>
</dbReference>
<gene>
    <name evidence="13" type="ORF">QR680_003510</name>
</gene>
<sequence length="315" mass="35149">MVMLHDDQQMVSFLPNGNILYLPCSSFKGAIRDRLNREERNISENPPLPESTLFTASYITLLHNRAPAWRRRARQLISRTNTAPFFRRFPYFTIIFAIMILSAYPSQSVSEALLLNVKPDNYFRVYPLFSYVFVHNDIAHLVVNLIVLLLSGCLIEINYGQVVLAVLTFSSAFGGSTFYVSVEIKTSLTGVSAVVYGYLIFMLIECLLLPEKKTRHLTTIGLIIMLLSFTNLKLVLSTFEEICTDDTADMAHLGGAICSVPCLLLFSHRCTKPILMRMGAALLVLICMCTIVVGTVVHSANLDVCPVKPNATALQ</sequence>
<dbReference type="PANTHER" id="PTHR22936">
    <property type="entry name" value="RHOMBOID-RELATED"/>
    <property type="match status" value="1"/>
</dbReference>
<dbReference type="InterPro" id="IPR022764">
    <property type="entry name" value="Peptidase_S54_rhomboid_dom"/>
</dbReference>
<protein>
    <recommendedName>
        <fullName evidence="4">rhomboid protease</fullName>
        <ecNumber evidence="4">3.4.21.105</ecNumber>
    </recommendedName>
</protein>
<dbReference type="InterPro" id="IPR035952">
    <property type="entry name" value="Rhomboid-like_sf"/>
</dbReference>
<dbReference type="InterPro" id="IPR002610">
    <property type="entry name" value="Peptidase_S54_rhomboid-like"/>
</dbReference>
<evidence type="ECO:0000256" key="1">
    <source>
        <dbReference type="ARBA" id="ARBA00000156"/>
    </source>
</evidence>
<feature type="domain" description="Peptidase S54 rhomboid" evidence="12">
    <location>
        <begin position="124"/>
        <end position="260"/>
    </location>
</feature>
<evidence type="ECO:0000313" key="14">
    <source>
        <dbReference type="Proteomes" id="UP001175271"/>
    </source>
</evidence>
<dbReference type="SUPFAM" id="SSF144091">
    <property type="entry name" value="Rhomboid-like"/>
    <property type="match status" value="1"/>
</dbReference>
<dbReference type="Proteomes" id="UP001175271">
    <property type="component" value="Unassembled WGS sequence"/>
</dbReference>
<evidence type="ECO:0000256" key="10">
    <source>
        <dbReference type="ARBA" id="ARBA00023136"/>
    </source>
</evidence>
<proteinExistence type="inferred from homology"/>
<evidence type="ECO:0000256" key="4">
    <source>
        <dbReference type="ARBA" id="ARBA00013039"/>
    </source>
</evidence>
<comment type="subcellular location">
    <subcellularLocation>
        <location evidence="2 11">Membrane</location>
        <topology evidence="2 11">Multi-pass membrane protein</topology>
    </subcellularLocation>
</comment>
<evidence type="ECO:0000256" key="9">
    <source>
        <dbReference type="ARBA" id="ARBA00022989"/>
    </source>
</evidence>
<dbReference type="GO" id="GO:0016020">
    <property type="term" value="C:membrane"/>
    <property type="evidence" value="ECO:0007669"/>
    <property type="project" value="UniProtKB-SubCell"/>
</dbReference>
<keyword evidence="6 11" id="KW-0812">Transmembrane</keyword>
<evidence type="ECO:0000256" key="6">
    <source>
        <dbReference type="ARBA" id="ARBA00022692"/>
    </source>
</evidence>
<evidence type="ECO:0000313" key="13">
    <source>
        <dbReference type="EMBL" id="KAK0407648.1"/>
    </source>
</evidence>
<keyword evidence="9 11" id="KW-1133">Transmembrane helix</keyword>
<comment type="function">
    <text evidence="11">Serine protease involved in intramembrane proteolysis.</text>
</comment>
<name>A0AA39HKN2_9BILA</name>
<feature type="transmembrane region" description="Helical" evidence="11">
    <location>
        <begin position="220"/>
        <end position="239"/>
    </location>
</feature>
<keyword evidence="7 11" id="KW-0378">Hydrolase</keyword>
<evidence type="ECO:0000256" key="2">
    <source>
        <dbReference type="ARBA" id="ARBA00004141"/>
    </source>
</evidence>
<dbReference type="GO" id="GO:0006508">
    <property type="term" value="P:proteolysis"/>
    <property type="evidence" value="ECO:0007669"/>
    <property type="project" value="UniProtKB-KW"/>
</dbReference>
<feature type="transmembrane region" description="Helical" evidence="11">
    <location>
        <begin position="89"/>
        <end position="106"/>
    </location>
</feature>
<dbReference type="EMBL" id="JAUCMV010000003">
    <property type="protein sequence ID" value="KAK0407648.1"/>
    <property type="molecule type" value="Genomic_DNA"/>
</dbReference>
<dbReference type="GO" id="GO:0004252">
    <property type="term" value="F:serine-type endopeptidase activity"/>
    <property type="evidence" value="ECO:0007669"/>
    <property type="project" value="InterPro"/>
</dbReference>
<dbReference type="EC" id="3.4.21.105" evidence="4"/>
<evidence type="ECO:0000256" key="3">
    <source>
        <dbReference type="ARBA" id="ARBA00009045"/>
    </source>
</evidence>
<evidence type="ECO:0000259" key="12">
    <source>
        <dbReference type="Pfam" id="PF01694"/>
    </source>
</evidence>
<dbReference type="PANTHER" id="PTHR22936:SF69">
    <property type="entry name" value="RHOMBOID-LIKE PROTEIN"/>
    <property type="match status" value="1"/>
</dbReference>
<feature type="transmembrane region" description="Helical" evidence="11">
    <location>
        <begin position="162"/>
        <end position="182"/>
    </location>
</feature>
<evidence type="ECO:0000256" key="11">
    <source>
        <dbReference type="RuleBase" id="RU362115"/>
    </source>
</evidence>
<evidence type="ECO:0000256" key="8">
    <source>
        <dbReference type="ARBA" id="ARBA00022825"/>
    </source>
</evidence>
<feature type="transmembrane region" description="Helical" evidence="11">
    <location>
        <begin position="280"/>
        <end position="300"/>
    </location>
</feature>
<feature type="transmembrane region" description="Helical" evidence="11">
    <location>
        <begin position="188"/>
        <end position="208"/>
    </location>
</feature>
<evidence type="ECO:0000256" key="7">
    <source>
        <dbReference type="ARBA" id="ARBA00022801"/>
    </source>
</evidence>
<comment type="similarity">
    <text evidence="3 11">Belongs to the peptidase S54 family.</text>
</comment>
<reference evidence="13" key="1">
    <citation type="submission" date="2023-06" db="EMBL/GenBank/DDBJ databases">
        <title>Genomic analysis of the entomopathogenic nematode Steinernema hermaphroditum.</title>
        <authorList>
            <person name="Schwarz E.M."/>
            <person name="Heppert J.K."/>
            <person name="Baniya A."/>
            <person name="Schwartz H.T."/>
            <person name="Tan C.-H."/>
            <person name="Antoshechkin I."/>
            <person name="Sternberg P.W."/>
            <person name="Goodrich-Blair H."/>
            <person name="Dillman A.R."/>
        </authorList>
    </citation>
    <scope>NUCLEOTIDE SEQUENCE</scope>
    <source>
        <strain evidence="13">PS9179</strain>
        <tissue evidence="13">Whole animal</tissue>
    </source>
</reference>
<comment type="catalytic activity">
    <reaction evidence="1 11">
        <text>Cleaves type-1 transmembrane domains using a catalytic dyad composed of serine and histidine that are contributed by different transmembrane domains.</text>
        <dbReference type="EC" id="3.4.21.105"/>
    </reaction>
</comment>